<dbReference type="Pfam" id="PF02699">
    <property type="entry name" value="YajC"/>
    <property type="match status" value="1"/>
</dbReference>
<evidence type="ECO:0000256" key="5">
    <source>
        <dbReference type="ARBA" id="ARBA00022475"/>
    </source>
</evidence>
<keyword evidence="7" id="KW-0653">Protein transport</keyword>
<evidence type="ECO:0000256" key="8">
    <source>
        <dbReference type="ARBA" id="ARBA00022989"/>
    </source>
</evidence>
<dbReference type="RefSeq" id="WP_007173749.1">
    <property type="nucleotide sequence ID" value="NZ_GG704781.1"/>
</dbReference>
<keyword evidence="13" id="KW-1185">Reference proteome</keyword>
<dbReference type="SMART" id="SM01323">
    <property type="entry name" value="YajC"/>
    <property type="match status" value="1"/>
</dbReference>
<comment type="subcellular location">
    <subcellularLocation>
        <location evidence="1">Cell membrane</location>
        <topology evidence="1">Single-pass membrane protein</topology>
    </subcellularLocation>
</comment>
<comment type="similarity">
    <text evidence="2">Belongs to the YajC family.</text>
</comment>
<keyword evidence="8 11" id="KW-1133">Transmembrane helix</keyword>
<keyword evidence="6 11" id="KW-0812">Transmembrane</keyword>
<keyword evidence="9" id="KW-0811">Translocation</keyword>
<evidence type="ECO:0000256" key="4">
    <source>
        <dbReference type="ARBA" id="ARBA00022448"/>
    </source>
</evidence>
<dbReference type="InterPro" id="IPR003849">
    <property type="entry name" value="Preprotein_translocase_YajC"/>
</dbReference>
<dbReference type="OrthoDB" id="9800132at2"/>
<dbReference type="EMBL" id="ACKS01000070">
    <property type="protein sequence ID" value="EFA43928.1"/>
    <property type="molecule type" value="Genomic_DNA"/>
</dbReference>
<accession>D1PXG1</accession>
<evidence type="ECO:0000256" key="11">
    <source>
        <dbReference type="SAM" id="Phobius"/>
    </source>
</evidence>
<keyword evidence="10 11" id="KW-0472">Membrane</keyword>
<gene>
    <name evidence="12" type="primary">yajC</name>
    <name evidence="12" type="ORF">HMPREF0645_1646</name>
</gene>
<sequence length="106" mass="11650">MNTLVLAAQAAQGGGMGGMLVMMVVIFAIMWFFMVRPQQKKQKKIREFQNSLQEGTKVVCGGGIFGTVKRIDQAKNIVEVEIARGVVISVDRSYVFADVTQQQPNA</sequence>
<proteinExistence type="inferred from homology"/>
<evidence type="ECO:0000256" key="2">
    <source>
        <dbReference type="ARBA" id="ARBA00006742"/>
    </source>
</evidence>
<dbReference type="GO" id="GO:0015031">
    <property type="term" value="P:protein transport"/>
    <property type="evidence" value="ECO:0007669"/>
    <property type="project" value="UniProtKB-KW"/>
</dbReference>
<evidence type="ECO:0000256" key="3">
    <source>
        <dbReference type="ARBA" id="ARBA00014962"/>
    </source>
</evidence>
<dbReference type="eggNOG" id="COG1862">
    <property type="taxonomic scope" value="Bacteria"/>
</dbReference>
<keyword evidence="5" id="KW-1003">Cell membrane</keyword>
<evidence type="ECO:0000256" key="6">
    <source>
        <dbReference type="ARBA" id="ARBA00022692"/>
    </source>
</evidence>
<dbReference type="NCBIfam" id="TIGR00739">
    <property type="entry name" value="yajC"/>
    <property type="match status" value="1"/>
</dbReference>
<keyword evidence="4" id="KW-0813">Transport</keyword>
<name>D1PXG1_9BACT</name>
<dbReference type="PRINTS" id="PR01853">
    <property type="entry name" value="YAJCTRNLCASE"/>
</dbReference>
<evidence type="ECO:0000256" key="7">
    <source>
        <dbReference type="ARBA" id="ARBA00022927"/>
    </source>
</evidence>
<dbReference type="GO" id="GO:0005886">
    <property type="term" value="C:plasma membrane"/>
    <property type="evidence" value="ECO:0007669"/>
    <property type="project" value="UniProtKB-SubCell"/>
</dbReference>
<evidence type="ECO:0000256" key="1">
    <source>
        <dbReference type="ARBA" id="ARBA00004162"/>
    </source>
</evidence>
<dbReference type="HOGENOM" id="CLU_116157_5_2_10"/>
<evidence type="ECO:0000313" key="12">
    <source>
        <dbReference type="EMBL" id="EFA43928.1"/>
    </source>
</evidence>
<dbReference type="PANTHER" id="PTHR33909">
    <property type="entry name" value="SEC TRANSLOCON ACCESSORY COMPLEX SUBUNIT YAJC"/>
    <property type="match status" value="1"/>
</dbReference>
<evidence type="ECO:0000313" key="13">
    <source>
        <dbReference type="Proteomes" id="UP000003160"/>
    </source>
</evidence>
<comment type="caution">
    <text evidence="12">The sequence shown here is derived from an EMBL/GenBank/DDBJ whole genome shotgun (WGS) entry which is preliminary data.</text>
</comment>
<protein>
    <recommendedName>
        <fullName evidence="3">Sec translocon accessory complex subunit YajC</fullName>
    </recommendedName>
</protein>
<feature type="transmembrane region" description="Helical" evidence="11">
    <location>
        <begin position="15"/>
        <end position="35"/>
    </location>
</feature>
<dbReference type="PANTHER" id="PTHR33909:SF1">
    <property type="entry name" value="SEC TRANSLOCON ACCESSORY COMPLEX SUBUNIT YAJC"/>
    <property type="match status" value="1"/>
</dbReference>
<evidence type="ECO:0000256" key="9">
    <source>
        <dbReference type="ARBA" id="ARBA00023010"/>
    </source>
</evidence>
<organism evidence="12 13">
    <name type="scientific">Hallella bergensis DSM 17361</name>
    <dbReference type="NCBI Taxonomy" id="585502"/>
    <lineage>
        <taxon>Bacteria</taxon>
        <taxon>Pseudomonadati</taxon>
        <taxon>Bacteroidota</taxon>
        <taxon>Bacteroidia</taxon>
        <taxon>Bacteroidales</taxon>
        <taxon>Prevotellaceae</taxon>
        <taxon>Hallella</taxon>
    </lineage>
</organism>
<evidence type="ECO:0000256" key="10">
    <source>
        <dbReference type="ARBA" id="ARBA00023136"/>
    </source>
</evidence>
<dbReference type="Proteomes" id="UP000003160">
    <property type="component" value="Unassembled WGS sequence"/>
</dbReference>
<reference evidence="12 13" key="1">
    <citation type="submission" date="2009-10" db="EMBL/GenBank/DDBJ databases">
        <authorList>
            <person name="Qin X."/>
            <person name="Bachman B."/>
            <person name="Battles P."/>
            <person name="Bell A."/>
            <person name="Bess C."/>
            <person name="Bickham C."/>
            <person name="Chaboub L."/>
            <person name="Chen D."/>
            <person name="Coyle M."/>
            <person name="Deiros D.R."/>
            <person name="Dinh H."/>
            <person name="Forbes L."/>
            <person name="Fowler G."/>
            <person name="Francisco L."/>
            <person name="Fu Q."/>
            <person name="Gubbala S."/>
            <person name="Hale W."/>
            <person name="Han Y."/>
            <person name="Hemphill L."/>
            <person name="Highlander S.K."/>
            <person name="Hirani K."/>
            <person name="Hogues M."/>
            <person name="Jackson L."/>
            <person name="Jakkamsetti A."/>
            <person name="Javaid M."/>
            <person name="Jiang H."/>
            <person name="Korchina V."/>
            <person name="Kovar C."/>
            <person name="Lara F."/>
            <person name="Lee S."/>
            <person name="Mata R."/>
            <person name="Mathew T."/>
            <person name="Moen C."/>
            <person name="Morales K."/>
            <person name="Munidasa M."/>
            <person name="Nazareth L."/>
            <person name="Ngo R."/>
            <person name="Nguyen L."/>
            <person name="Okwuonu G."/>
            <person name="Ongeri F."/>
            <person name="Patil S."/>
            <person name="Petrosino J."/>
            <person name="Pham C."/>
            <person name="Pham P."/>
            <person name="Pu L.-L."/>
            <person name="Puazo M."/>
            <person name="Raj R."/>
            <person name="Reid J."/>
            <person name="Rouhana J."/>
            <person name="Saada N."/>
            <person name="Shang Y."/>
            <person name="Simmons D."/>
            <person name="Thornton R."/>
            <person name="Warren J."/>
            <person name="Weissenberger G."/>
            <person name="Zhang J."/>
            <person name="Zhang L."/>
            <person name="Zhou C."/>
            <person name="Zhu D."/>
            <person name="Muzny D."/>
            <person name="Worley K."/>
            <person name="Gibbs R."/>
        </authorList>
    </citation>
    <scope>NUCLEOTIDE SEQUENCE [LARGE SCALE GENOMIC DNA]</scope>
    <source>
        <strain evidence="12 13">DSM 17361</strain>
    </source>
</reference>
<dbReference type="AlphaFoldDB" id="D1PXG1"/>